<dbReference type="EMBL" id="FNDI01000019">
    <property type="protein sequence ID" value="SDI55826.1"/>
    <property type="molecule type" value="Genomic_DNA"/>
</dbReference>
<keyword evidence="17" id="KW-1185">Reference proteome</keyword>
<dbReference type="GO" id="GO:0005886">
    <property type="term" value="C:plasma membrane"/>
    <property type="evidence" value="ECO:0007669"/>
    <property type="project" value="UniProtKB-SubCell"/>
</dbReference>
<dbReference type="SMART" id="SM00283">
    <property type="entry name" value="MA"/>
    <property type="match status" value="1"/>
</dbReference>
<keyword evidence="9 11" id="KW-0807">Transducer</keyword>
<dbReference type="Pfam" id="PF02203">
    <property type="entry name" value="TarH"/>
    <property type="match status" value="1"/>
</dbReference>
<dbReference type="PANTHER" id="PTHR43531">
    <property type="entry name" value="PROTEIN ICFG"/>
    <property type="match status" value="1"/>
</dbReference>
<evidence type="ECO:0000256" key="2">
    <source>
        <dbReference type="ARBA" id="ARBA00022475"/>
    </source>
</evidence>
<dbReference type="SUPFAM" id="SSF58104">
    <property type="entry name" value="Methyl-accepting chemotaxis protein (MCP) signaling domain"/>
    <property type="match status" value="1"/>
</dbReference>
<evidence type="ECO:0000256" key="11">
    <source>
        <dbReference type="PROSITE-ProRule" id="PRU00284"/>
    </source>
</evidence>
<evidence type="ECO:0000256" key="4">
    <source>
        <dbReference type="ARBA" id="ARBA00022500"/>
    </source>
</evidence>
<evidence type="ECO:0000256" key="12">
    <source>
        <dbReference type="SAM" id="Coils"/>
    </source>
</evidence>
<dbReference type="FunFam" id="1.10.287.950:FF:000001">
    <property type="entry name" value="Methyl-accepting chemotaxis sensory transducer"/>
    <property type="match status" value="1"/>
</dbReference>
<dbReference type="InterPro" id="IPR004090">
    <property type="entry name" value="Chemotax_Me-accpt_rcpt"/>
</dbReference>
<keyword evidence="4" id="KW-0145">Chemotaxis</keyword>
<keyword evidence="7 13" id="KW-1133">Transmembrane helix</keyword>
<dbReference type="InterPro" id="IPR004089">
    <property type="entry name" value="MCPsignal_dom"/>
</dbReference>
<evidence type="ECO:0000256" key="5">
    <source>
        <dbReference type="ARBA" id="ARBA00022519"/>
    </source>
</evidence>
<protein>
    <submittedName>
        <fullName evidence="16">Methyl-accepting chemotaxis sensory transducer with TarH sensor</fullName>
    </submittedName>
</protein>
<feature type="transmembrane region" description="Helical" evidence="13">
    <location>
        <begin position="185"/>
        <end position="204"/>
    </location>
</feature>
<comment type="subcellular location">
    <subcellularLocation>
        <location evidence="1">Cell inner membrane</location>
        <topology evidence="1">Multi-pass membrane protein</topology>
    </subcellularLocation>
</comment>
<keyword evidence="6 13" id="KW-0812">Transmembrane</keyword>
<keyword evidence="2" id="KW-1003">Cell membrane</keyword>
<evidence type="ECO:0000256" key="1">
    <source>
        <dbReference type="ARBA" id="ARBA00004429"/>
    </source>
</evidence>
<dbReference type="PROSITE" id="PS50885">
    <property type="entry name" value="HAMP"/>
    <property type="match status" value="1"/>
</dbReference>
<keyword evidence="12" id="KW-0175">Coiled coil</keyword>
<proteinExistence type="inferred from homology"/>
<evidence type="ECO:0000256" key="6">
    <source>
        <dbReference type="ARBA" id="ARBA00022692"/>
    </source>
</evidence>
<evidence type="ECO:0000256" key="7">
    <source>
        <dbReference type="ARBA" id="ARBA00022989"/>
    </source>
</evidence>
<gene>
    <name evidence="16" type="ORF">SAMN04487926_11944</name>
</gene>
<organism evidence="16 17">
    <name type="scientific">Paraburkholderia steynii</name>
    <dbReference type="NCBI Taxonomy" id="1245441"/>
    <lineage>
        <taxon>Bacteria</taxon>
        <taxon>Pseudomonadati</taxon>
        <taxon>Pseudomonadota</taxon>
        <taxon>Betaproteobacteria</taxon>
        <taxon>Burkholderiales</taxon>
        <taxon>Burkholderiaceae</taxon>
        <taxon>Paraburkholderia</taxon>
    </lineage>
</organism>
<dbReference type="InterPro" id="IPR051310">
    <property type="entry name" value="MCP_chemotaxis"/>
</dbReference>
<dbReference type="GO" id="GO:0006935">
    <property type="term" value="P:chemotaxis"/>
    <property type="evidence" value="ECO:0007669"/>
    <property type="project" value="UniProtKB-KW"/>
</dbReference>
<evidence type="ECO:0000256" key="8">
    <source>
        <dbReference type="ARBA" id="ARBA00023136"/>
    </source>
</evidence>
<keyword evidence="8 13" id="KW-0472">Membrane</keyword>
<dbReference type="CDD" id="cd11386">
    <property type="entry name" value="MCP_signal"/>
    <property type="match status" value="1"/>
</dbReference>
<evidence type="ECO:0000259" key="15">
    <source>
        <dbReference type="PROSITE" id="PS50885"/>
    </source>
</evidence>
<keyword evidence="5" id="KW-0997">Cell inner membrane</keyword>
<dbReference type="GO" id="GO:0007165">
    <property type="term" value="P:signal transduction"/>
    <property type="evidence" value="ECO:0007669"/>
    <property type="project" value="UniProtKB-KW"/>
</dbReference>
<feature type="coiled-coil region" evidence="12">
    <location>
        <begin position="465"/>
        <end position="503"/>
    </location>
</feature>
<reference evidence="16" key="1">
    <citation type="submission" date="2016-10" db="EMBL/GenBank/DDBJ databases">
        <authorList>
            <person name="Varghese N."/>
            <person name="Submissions S."/>
        </authorList>
    </citation>
    <scope>NUCLEOTIDE SEQUENCE [LARGE SCALE GENOMIC DNA]</scope>
    <source>
        <strain evidence="16">YR281</strain>
    </source>
</reference>
<evidence type="ECO:0000256" key="9">
    <source>
        <dbReference type="ARBA" id="ARBA00023224"/>
    </source>
</evidence>
<dbReference type="RefSeq" id="WP_091784274.1">
    <property type="nucleotide sequence ID" value="NZ_FNDI01000019.1"/>
</dbReference>
<accession>A0A7Z7FJD9</accession>
<evidence type="ECO:0000313" key="17">
    <source>
        <dbReference type="Proteomes" id="UP000198900"/>
    </source>
</evidence>
<keyword evidence="3" id="KW-0488">Methylation</keyword>
<dbReference type="PANTHER" id="PTHR43531:SF14">
    <property type="entry name" value="METHYL-ACCEPTING CHEMOTAXIS PROTEIN I-RELATED"/>
    <property type="match status" value="1"/>
</dbReference>
<evidence type="ECO:0000256" key="10">
    <source>
        <dbReference type="ARBA" id="ARBA00029447"/>
    </source>
</evidence>
<dbReference type="InterPro" id="IPR003122">
    <property type="entry name" value="Tar_rcpt_lig-bd"/>
</dbReference>
<comment type="caution">
    <text evidence="16">The sequence shown here is derived from an EMBL/GenBank/DDBJ whole genome shotgun (WGS) entry which is preliminary data.</text>
</comment>
<dbReference type="AlphaFoldDB" id="A0A7Z7FJD9"/>
<dbReference type="PROSITE" id="PS50111">
    <property type="entry name" value="CHEMOTAXIS_TRANSDUC_2"/>
    <property type="match status" value="1"/>
</dbReference>
<evidence type="ECO:0000313" key="16">
    <source>
        <dbReference type="EMBL" id="SDI55826.1"/>
    </source>
</evidence>
<dbReference type="Pfam" id="PF00015">
    <property type="entry name" value="MCPsignal"/>
    <property type="match status" value="1"/>
</dbReference>
<evidence type="ECO:0000259" key="14">
    <source>
        <dbReference type="PROSITE" id="PS50111"/>
    </source>
</evidence>
<feature type="domain" description="HAMP" evidence="15">
    <location>
        <begin position="207"/>
        <end position="260"/>
    </location>
</feature>
<dbReference type="Gene3D" id="1.10.287.950">
    <property type="entry name" value="Methyl-accepting chemotaxis protein"/>
    <property type="match status" value="1"/>
</dbReference>
<evidence type="ECO:0000256" key="3">
    <source>
        <dbReference type="ARBA" id="ARBA00022481"/>
    </source>
</evidence>
<feature type="domain" description="Methyl-accepting transducer" evidence="14">
    <location>
        <begin position="265"/>
        <end position="494"/>
    </location>
</feature>
<dbReference type="PRINTS" id="PR00260">
    <property type="entry name" value="CHEMTRNSDUCR"/>
</dbReference>
<dbReference type="GO" id="GO:0004888">
    <property type="term" value="F:transmembrane signaling receptor activity"/>
    <property type="evidence" value="ECO:0007669"/>
    <property type="project" value="InterPro"/>
</dbReference>
<comment type="similarity">
    <text evidence="10">Belongs to the methyl-accepting chemotaxis (MCP) protein family.</text>
</comment>
<dbReference type="InterPro" id="IPR003660">
    <property type="entry name" value="HAMP_dom"/>
</dbReference>
<dbReference type="CDD" id="cd06225">
    <property type="entry name" value="HAMP"/>
    <property type="match status" value="1"/>
</dbReference>
<dbReference type="Proteomes" id="UP000198900">
    <property type="component" value="Unassembled WGS sequence"/>
</dbReference>
<evidence type="ECO:0000256" key="13">
    <source>
        <dbReference type="SAM" id="Phobius"/>
    </source>
</evidence>
<sequence length="516" mass="55255">MTNIRTRLSLILVALGVLCFAIASMALHGLTEANERAEQSYRELALPSQYLSDAYRNMLIVVLQVYEANRLNDLNASKPQFEMVDRILPILKKDMELFKGSRKSAVLEHVESTFVSDFDRTMSGLLESEQLARKGDVNASMDAMLRMRPSGIAAGQDMVQLTTMFNSEVEAAHARAESGYAHMRAWMISALMAGGIACGLAAWWQMRLLGLSLTGIQETLHGASRSLDLTRRAETSRNDEIGRTALAFNELIERVANTIGGVRSAADAVHTTALEIASGNEDLSARTEEQAASLEETAASMMQLTETVKQNADNALQANSLATRATAVVNAGDSAVRDMVETIEKISGSSTQISDITGVIEGIAFQTNILALNAAVEAARAGEQGRGFAVVASEVRSLAQRSAAAAKEIKELISSSVTMIHDSAKQASEVGASMGEVKGAIKQVSDIVGEIAIASKEQGRDIEQVSQAISQMDEVTQQNAALVEEAAAAAHALEEQAKNLSGAVLVFKLDDEVRPL</sequence>
<name>A0A7Z7FJD9_9BURK</name>